<dbReference type="RefSeq" id="WP_272446028.1">
    <property type="nucleotide sequence ID" value="NZ_JAMQKC010000005.1"/>
</dbReference>
<feature type="transmembrane region" description="Helical" evidence="7">
    <location>
        <begin position="221"/>
        <end position="238"/>
    </location>
</feature>
<keyword evidence="11" id="KW-1185">Reference proteome</keyword>
<comment type="similarity">
    <text evidence="2">Belongs to the peptidase A24 family.</text>
</comment>
<dbReference type="Proteomes" id="UP001145069">
    <property type="component" value="Unassembled WGS sequence"/>
</dbReference>
<comment type="subcellular location">
    <subcellularLocation>
        <location evidence="1">Cell membrane</location>
        <topology evidence="1">Multi-pass membrane protein</topology>
    </subcellularLocation>
</comment>
<protein>
    <submittedName>
        <fullName evidence="10">Prepilin peptidase</fullName>
    </submittedName>
</protein>
<gene>
    <name evidence="10" type="ORF">NC799_08585</name>
</gene>
<sequence length="250" mass="27181">MLAIDIIVIILALTFGSFFNVVAIRLLKKESISYPPSHCPNCKHRLGALDLIPLFSYILLGGRCRYCRVKISYLYPVGEGLTAVTIFIVYKTIGLTPELLPAFILSITLVLAVLTDIREKLILDVITLPSIVLLLIIRMFIGGQPFLFYLLGGAVGFGLLLLIAIVSKGGMGGGDIKLYAAIGLALGPIQTIMSLVLASLFGAVIGIVFISTGLVKRKEPIAFGPFILIGTLVAYLYGNQIWEWYLGFIM</sequence>
<feature type="transmembrane region" description="Helical" evidence="7">
    <location>
        <begin position="73"/>
        <end position="93"/>
    </location>
</feature>
<dbReference type="EMBL" id="JAMQKC010000005">
    <property type="protein sequence ID" value="MDC3416978.1"/>
    <property type="molecule type" value="Genomic_DNA"/>
</dbReference>
<feature type="transmembrane region" description="Helical" evidence="7">
    <location>
        <begin position="6"/>
        <end position="27"/>
    </location>
</feature>
<evidence type="ECO:0000256" key="4">
    <source>
        <dbReference type="ARBA" id="ARBA00022692"/>
    </source>
</evidence>
<dbReference type="PANTHER" id="PTHR30487">
    <property type="entry name" value="TYPE 4 PREPILIN-LIKE PROTEINS LEADER PEPTIDE-PROCESSING ENZYME"/>
    <property type="match status" value="1"/>
</dbReference>
<feature type="domain" description="Prepilin peptidase A24 N-terminal" evidence="9">
    <location>
        <begin position="10"/>
        <end position="90"/>
    </location>
</feature>
<evidence type="ECO:0000313" key="10">
    <source>
        <dbReference type="EMBL" id="MDC3416978.1"/>
    </source>
</evidence>
<keyword evidence="3" id="KW-1003">Cell membrane</keyword>
<reference evidence="10" key="1">
    <citation type="submission" date="2022-06" db="EMBL/GenBank/DDBJ databases">
        <title>Aquibacillus sp. a new bacterium isolated from soil saline samples.</title>
        <authorList>
            <person name="Galisteo C."/>
            <person name="De La Haba R."/>
            <person name="Sanchez-Porro C."/>
            <person name="Ventosa A."/>
        </authorList>
    </citation>
    <scope>NUCLEOTIDE SEQUENCE</scope>
    <source>
        <strain evidence="10">3ASR75-54</strain>
    </source>
</reference>
<keyword evidence="6 7" id="KW-0472">Membrane</keyword>
<dbReference type="AlphaFoldDB" id="A0A9X4AGD5"/>
<dbReference type="GO" id="GO:0006465">
    <property type="term" value="P:signal peptide processing"/>
    <property type="evidence" value="ECO:0007669"/>
    <property type="project" value="TreeGrafter"/>
</dbReference>
<accession>A0A9X4AGD5</accession>
<dbReference type="InterPro" id="IPR050882">
    <property type="entry name" value="Prepilin_peptidase/N-MTase"/>
</dbReference>
<dbReference type="Gene3D" id="1.20.120.1220">
    <property type="match status" value="1"/>
</dbReference>
<keyword evidence="4 7" id="KW-0812">Transmembrane</keyword>
<evidence type="ECO:0000256" key="5">
    <source>
        <dbReference type="ARBA" id="ARBA00022989"/>
    </source>
</evidence>
<feature type="transmembrane region" description="Helical" evidence="7">
    <location>
        <begin position="178"/>
        <end position="209"/>
    </location>
</feature>
<feature type="transmembrane region" description="Helical" evidence="7">
    <location>
        <begin position="121"/>
        <end position="141"/>
    </location>
</feature>
<dbReference type="PANTHER" id="PTHR30487:SF0">
    <property type="entry name" value="PREPILIN LEADER PEPTIDASE_N-METHYLTRANSFERASE-RELATED"/>
    <property type="match status" value="1"/>
</dbReference>
<evidence type="ECO:0000256" key="2">
    <source>
        <dbReference type="ARBA" id="ARBA00005801"/>
    </source>
</evidence>
<dbReference type="Pfam" id="PF06750">
    <property type="entry name" value="A24_N_bact"/>
    <property type="match status" value="1"/>
</dbReference>
<evidence type="ECO:0000259" key="8">
    <source>
        <dbReference type="Pfam" id="PF01478"/>
    </source>
</evidence>
<evidence type="ECO:0000259" key="9">
    <source>
        <dbReference type="Pfam" id="PF06750"/>
    </source>
</evidence>
<keyword evidence="5 7" id="KW-1133">Transmembrane helix</keyword>
<evidence type="ECO:0000313" key="11">
    <source>
        <dbReference type="Proteomes" id="UP001145069"/>
    </source>
</evidence>
<organism evidence="10 11">
    <name type="scientific">Aquibacillus salsiterrae</name>
    <dbReference type="NCBI Taxonomy" id="2950439"/>
    <lineage>
        <taxon>Bacteria</taxon>
        <taxon>Bacillati</taxon>
        <taxon>Bacillota</taxon>
        <taxon>Bacilli</taxon>
        <taxon>Bacillales</taxon>
        <taxon>Bacillaceae</taxon>
        <taxon>Aquibacillus</taxon>
    </lineage>
</organism>
<dbReference type="InterPro" id="IPR010627">
    <property type="entry name" value="Prepilin_pept_A24_N"/>
</dbReference>
<name>A0A9X4AGD5_9BACI</name>
<evidence type="ECO:0000256" key="1">
    <source>
        <dbReference type="ARBA" id="ARBA00004651"/>
    </source>
</evidence>
<comment type="caution">
    <text evidence="10">The sequence shown here is derived from an EMBL/GenBank/DDBJ whole genome shotgun (WGS) entry which is preliminary data.</text>
</comment>
<evidence type="ECO:0000256" key="6">
    <source>
        <dbReference type="ARBA" id="ARBA00023136"/>
    </source>
</evidence>
<dbReference type="InterPro" id="IPR000045">
    <property type="entry name" value="Prepilin_IV_endopep_pep"/>
</dbReference>
<feature type="transmembrane region" description="Helical" evidence="7">
    <location>
        <begin position="147"/>
        <end position="166"/>
    </location>
</feature>
<dbReference type="Pfam" id="PF01478">
    <property type="entry name" value="Peptidase_A24"/>
    <property type="match status" value="1"/>
</dbReference>
<feature type="transmembrane region" description="Helical" evidence="7">
    <location>
        <begin position="99"/>
        <end position="114"/>
    </location>
</feature>
<dbReference type="GO" id="GO:0004190">
    <property type="term" value="F:aspartic-type endopeptidase activity"/>
    <property type="evidence" value="ECO:0007669"/>
    <property type="project" value="InterPro"/>
</dbReference>
<evidence type="ECO:0000256" key="3">
    <source>
        <dbReference type="ARBA" id="ARBA00022475"/>
    </source>
</evidence>
<dbReference type="GO" id="GO:0005886">
    <property type="term" value="C:plasma membrane"/>
    <property type="evidence" value="ECO:0007669"/>
    <property type="project" value="UniProtKB-SubCell"/>
</dbReference>
<evidence type="ECO:0000256" key="7">
    <source>
        <dbReference type="SAM" id="Phobius"/>
    </source>
</evidence>
<proteinExistence type="inferred from homology"/>
<feature type="domain" description="Prepilin type IV endopeptidase peptidase" evidence="8">
    <location>
        <begin position="103"/>
        <end position="207"/>
    </location>
</feature>